<dbReference type="EMBL" id="OZ020100">
    <property type="protein sequence ID" value="CAK9273806.1"/>
    <property type="molecule type" value="Genomic_DNA"/>
</dbReference>
<name>A0ABP0X756_9BRYO</name>
<dbReference type="SUPFAM" id="SSF48452">
    <property type="entry name" value="TPR-like"/>
    <property type="match status" value="1"/>
</dbReference>
<evidence type="ECO:0000256" key="3">
    <source>
        <dbReference type="PROSITE-ProRule" id="PRU00339"/>
    </source>
</evidence>
<sequence>MQQEEYSSSNCLIRGDVKGMLKDYQGALKDLDKANVLEPNDAFTLRKRGDAKRMLKDYQGALEDLNKADVLEPNDTFTLGRRGVVKRMLKDY</sequence>
<keyword evidence="2 3" id="KW-0802">TPR repeat</keyword>
<dbReference type="InterPro" id="IPR011990">
    <property type="entry name" value="TPR-like_helical_dom_sf"/>
</dbReference>
<dbReference type="InterPro" id="IPR019734">
    <property type="entry name" value="TPR_rpt"/>
</dbReference>
<evidence type="ECO:0000313" key="4">
    <source>
        <dbReference type="EMBL" id="CAK9273806.1"/>
    </source>
</evidence>
<accession>A0ABP0X756</accession>
<dbReference type="PANTHER" id="PTHR44858">
    <property type="entry name" value="TETRATRICOPEPTIDE REPEAT PROTEIN 6"/>
    <property type="match status" value="1"/>
</dbReference>
<dbReference type="Proteomes" id="UP001497444">
    <property type="component" value="Chromosome 5"/>
</dbReference>
<evidence type="ECO:0000313" key="5">
    <source>
        <dbReference type="Proteomes" id="UP001497444"/>
    </source>
</evidence>
<reference evidence="4" key="1">
    <citation type="submission" date="2024-02" db="EMBL/GenBank/DDBJ databases">
        <authorList>
            <consortium name="ELIXIR-Norway"/>
            <consortium name="Elixir Norway"/>
        </authorList>
    </citation>
    <scope>NUCLEOTIDE SEQUENCE</scope>
</reference>
<organism evidence="4 5">
    <name type="scientific">Sphagnum jensenii</name>
    <dbReference type="NCBI Taxonomy" id="128206"/>
    <lineage>
        <taxon>Eukaryota</taxon>
        <taxon>Viridiplantae</taxon>
        <taxon>Streptophyta</taxon>
        <taxon>Embryophyta</taxon>
        <taxon>Bryophyta</taxon>
        <taxon>Sphagnophytina</taxon>
        <taxon>Sphagnopsida</taxon>
        <taxon>Sphagnales</taxon>
        <taxon>Sphagnaceae</taxon>
        <taxon>Sphagnum</taxon>
    </lineage>
</organism>
<dbReference type="InterPro" id="IPR050498">
    <property type="entry name" value="Ycf3"/>
</dbReference>
<keyword evidence="1" id="KW-0677">Repeat</keyword>
<dbReference type="PROSITE" id="PS50005">
    <property type="entry name" value="TPR"/>
    <property type="match status" value="1"/>
</dbReference>
<proteinExistence type="predicted"/>
<evidence type="ECO:0000256" key="2">
    <source>
        <dbReference type="ARBA" id="ARBA00022803"/>
    </source>
</evidence>
<gene>
    <name evidence="4" type="ORF">CSSPJE1EN1_LOCUS19284</name>
</gene>
<dbReference type="Gene3D" id="1.25.40.10">
    <property type="entry name" value="Tetratricopeptide repeat domain"/>
    <property type="match status" value="1"/>
</dbReference>
<dbReference type="PANTHER" id="PTHR44858:SF1">
    <property type="entry name" value="UDP-N-ACETYLGLUCOSAMINE--PEPTIDE N-ACETYLGLUCOSAMINYLTRANSFERASE SPINDLY-RELATED"/>
    <property type="match status" value="1"/>
</dbReference>
<protein>
    <submittedName>
        <fullName evidence="4">Uncharacterized protein</fullName>
    </submittedName>
</protein>
<evidence type="ECO:0000256" key="1">
    <source>
        <dbReference type="ARBA" id="ARBA00022737"/>
    </source>
</evidence>
<feature type="repeat" description="TPR" evidence="3">
    <location>
        <begin position="42"/>
        <end position="75"/>
    </location>
</feature>
<keyword evidence="5" id="KW-1185">Reference proteome</keyword>